<protein>
    <submittedName>
        <fullName evidence="9">Uncharacterized protein</fullName>
    </submittedName>
</protein>
<evidence type="ECO:0000313" key="9">
    <source>
        <dbReference type="EMBL" id="CAG7829932.1"/>
    </source>
</evidence>
<keyword evidence="6" id="KW-1133">Transmembrane helix</keyword>
<dbReference type="GO" id="GO:0009966">
    <property type="term" value="P:regulation of signal transduction"/>
    <property type="evidence" value="ECO:0007669"/>
    <property type="project" value="InterPro"/>
</dbReference>
<comment type="subcellular location">
    <subcellularLocation>
        <location evidence="1">Endoplasmic reticulum membrane</location>
        <topology evidence="1">Single-pass membrane protein</topology>
    </subcellularLocation>
</comment>
<evidence type="ECO:0000256" key="5">
    <source>
        <dbReference type="ARBA" id="ARBA00022824"/>
    </source>
</evidence>
<keyword evidence="5" id="KW-0256">Endoplasmic reticulum</keyword>
<reference evidence="9" key="1">
    <citation type="submission" date="2021-06" db="EMBL/GenBank/DDBJ databases">
        <authorList>
            <person name="Hodson N. C."/>
            <person name="Mongue J. A."/>
            <person name="Jaron S. K."/>
        </authorList>
    </citation>
    <scope>NUCLEOTIDE SEQUENCE</scope>
</reference>
<dbReference type="EMBL" id="CAJVCH010553545">
    <property type="protein sequence ID" value="CAG7829932.1"/>
    <property type="molecule type" value="Genomic_DNA"/>
</dbReference>
<proteinExistence type="inferred from homology"/>
<evidence type="ECO:0000256" key="1">
    <source>
        <dbReference type="ARBA" id="ARBA00004389"/>
    </source>
</evidence>
<keyword evidence="4" id="KW-0732">Signal</keyword>
<evidence type="ECO:0000256" key="2">
    <source>
        <dbReference type="ARBA" id="ARBA00007717"/>
    </source>
</evidence>
<comment type="similarity">
    <text evidence="2">Belongs to the nicastrin family.</text>
</comment>
<feature type="non-terminal residue" evidence="9">
    <location>
        <position position="1"/>
    </location>
</feature>
<evidence type="ECO:0000256" key="4">
    <source>
        <dbReference type="ARBA" id="ARBA00022729"/>
    </source>
</evidence>
<evidence type="ECO:0000313" key="10">
    <source>
        <dbReference type="Proteomes" id="UP000708208"/>
    </source>
</evidence>
<name>A0A8J2PVM4_9HEXA</name>
<accession>A0A8J2PVM4</accession>
<organism evidence="9 10">
    <name type="scientific">Allacma fusca</name>
    <dbReference type="NCBI Taxonomy" id="39272"/>
    <lineage>
        <taxon>Eukaryota</taxon>
        <taxon>Metazoa</taxon>
        <taxon>Ecdysozoa</taxon>
        <taxon>Arthropoda</taxon>
        <taxon>Hexapoda</taxon>
        <taxon>Collembola</taxon>
        <taxon>Symphypleona</taxon>
        <taxon>Sminthuridae</taxon>
        <taxon>Allacma</taxon>
    </lineage>
</organism>
<sequence>YIKNLKEISSKLYPDLLVEVIQRKVKTENLLSWEHEKFHLKKINAITLSSHRESSDIRTSLLDTKENIDVDDLVIKTHVIA</sequence>
<evidence type="ECO:0000256" key="7">
    <source>
        <dbReference type="ARBA" id="ARBA00023136"/>
    </source>
</evidence>
<feature type="non-terminal residue" evidence="9">
    <location>
        <position position="81"/>
    </location>
</feature>
<gene>
    <name evidence="9" type="ORF">AFUS01_LOCUS39768</name>
</gene>
<keyword evidence="3" id="KW-0812">Transmembrane</keyword>
<keyword evidence="7" id="KW-0472">Membrane</keyword>
<dbReference type="AlphaFoldDB" id="A0A8J2PVM4"/>
<dbReference type="Proteomes" id="UP000708208">
    <property type="component" value="Unassembled WGS sequence"/>
</dbReference>
<keyword evidence="10" id="KW-1185">Reference proteome</keyword>
<dbReference type="GO" id="GO:0005789">
    <property type="term" value="C:endoplasmic reticulum membrane"/>
    <property type="evidence" value="ECO:0007669"/>
    <property type="project" value="UniProtKB-SubCell"/>
</dbReference>
<dbReference type="OrthoDB" id="5913609at2759"/>
<comment type="caution">
    <text evidence="9">The sequence shown here is derived from an EMBL/GenBank/DDBJ whole genome shotgun (WGS) entry which is preliminary data.</text>
</comment>
<keyword evidence="8" id="KW-0325">Glycoprotein</keyword>
<dbReference type="PANTHER" id="PTHR31826">
    <property type="entry name" value="NICALIN"/>
    <property type="match status" value="1"/>
</dbReference>
<evidence type="ECO:0000256" key="8">
    <source>
        <dbReference type="ARBA" id="ARBA00023180"/>
    </source>
</evidence>
<evidence type="ECO:0000256" key="3">
    <source>
        <dbReference type="ARBA" id="ARBA00022692"/>
    </source>
</evidence>
<evidence type="ECO:0000256" key="6">
    <source>
        <dbReference type="ARBA" id="ARBA00022989"/>
    </source>
</evidence>
<dbReference type="InterPro" id="IPR016574">
    <property type="entry name" value="Nicalin"/>
</dbReference>